<organism evidence="1 2">
    <name type="scientific">Acinetobacter chinensis</name>
    <dbReference type="NCBI Taxonomy" id="2004650"/>
    <lineage>
        <taxon>Bacteria</taxon>
        <taxon>Pseudomonadati</taxon>
        <taxon>Pseudomonadota</taxon>
        <taxon>Gammaproteobacteria</taxon>
        <taxon>Moraxellales</taxon>
        <taxon>Moraxellaceae</taxon>
        <taxon>Acinetobacter</taxon>
    </lineage>
</organism>
<keyword evidence="2" id="KW-1185">Reference proteome</keyword>
<gene>
    <name evidence="1" type="ORF">QR674_02320</name>
</gene>
<comment type="caution">
    <text evidence="1">The sequence shown here is derived from an EMBL/GenBank/DDBJ whole genome shotgun (WGS) entry which is preliminary data.</text>
</comment>
<protein>
    <submittedName>
        <fullName evidence="1">Uncharacterized protein</fullName>
    </submittedName>
</protein>
<dbReference type="EMBL" id="JASVDY010000001">
    <property type="protein sequence ID" value="MDV2467813.1"/>
    <property type="molecule type" value="Genomic_DNA"/>
</dbReference>
<reference evidence="1 2" key="1">
    <citation type="submission" date="2023-06" db="EMBL/GenBank/DDBJ databases">
        <title>Genomic Analysis of Acinetobacter Strains Recovered from South Australian Aquatic Samples provides Insights into the Circulation of Antibiotic Resistance determinants in the Environment.</title>
        <authorList>
            <person name="Tobin L."/>
            <person name="Jarocki V.M."/>
            <person name="Kenyon J."/>
            <person name="Drigo B."/>
            <person name="Donner E."/>
            <person name="Djordjevic S.P."/>
            <person name="Hamidian M."/>
        </authorList>
    </citation>
    <scope>NUCLEOTIDE SEQUENCE [LARGE SCALE GENOMIC DNA]</scope>
    <source>
        <strain evidence="1 2">SAAc652</strain>
    </source>
</reference>
<evidence type="ECO:0000313" key="2">
    <source>
        <dbReference type="Proteomes" id="UP001278188"/>
    </source>
</evidence>
<dbReference type="RefSeq" id="WP_317081586.1">
    <property type="nucleotide sequence ID" value="NZ_JASVDY010000001.1"/>
</dbReference>
<evidence type="ECO:0000313" key="1">
    <source>
        <dbReference type="EMBL" id="MDV2467813.1"/>
    </source>
</evidence>
<sequence>MNNLNLRTDPMDMTYIEHQTAPRLEQDIHSFFAQVRNTSPDPKFDKAEYSKDVMDQSAKVLLAYFLEWNFLMFSLRDSDCSFWIMQFKKAYFSTLQEEKLGTYYFRPTDVYTEQWMIQSILHKLKSLFNTTGFIEKLRLQNEQQDKQITRLEDAYIQVGKTSVEAPDLRFYLSYPEGTELLQTIDQVVRSFQAFEKKLKYQPWFQAQVIFSYYHLIRDSYRNCYVIRFFLTFQKALYSTQIDYSGLLLRLWQEATYEIGELLPISNEEFQESHTNPFGFGREDIVEFPEPQNAFEDLSDIAKQVSCVDEKMNKICIVPRGFKIFDGKKW</sequence>
<accession>A0ABU3WCL6</accession>
<dbReference type="Proteomes" id="UP001278188">
    <property type="component" value="Unassembled WGS sequence"/>
</dbReference>
<proteinExistence type="predicted"/>
<name>A0ABU3WCL6_9GAMM</name>